<sequence>MLDNPTRGVDAGSKEEIYRIIRELTSQGVAIVLITDELLELIGLSNRILVMRRGRVVKALAAPPPTASRESATLSPGCCRTERRVHPSFPPFLIQEPVMQTDLPEVPAKTRRTGDFLRSVDKSFWFPIGVVVALFAFFPSPPTLSPRCVTLPPSADRPGRC</sequence>
<dbReference type="EMBL" id="CP157947">
    <property type="protein sequence ID" value="XBS71535.1"/>
    <property type="molecule type" value="Genomic_DNA"/>
</dbReference>
<keyword evidence="4" id="KW-0067">ATP-binding</keyword>
<dbReference type="GO" id="GO:0005524">
    <property type="term" value="F:ATP binding"/>
    <property type="evidence" value="ECO:0007669"/>
    <property type="project" value="UniProtKB-KW"/>
</dbReference>
<keyword evidence="2" id="KW-0677">Repeat</keyword>
<reference evidence="5" key="1">
    <citation type="submission" date="2024-06" db="EMBL/GenBank/DDBJ databases">
        <authorList>
            <person name="Coelho C."/>
            <person name="Bento M."/>
            <person name="Garcia E."/>
            <person name="Camelo A."/>
            <person name="Brandao I."/>
            <person name="Espirito Santo C."/>
            <person name="Trovao J."/>
            <person name="Verissimo A."/>
            <person name="Costa J."/>
            <person name="Tiago I."/>
        </authorList>
    </citation>
    <scope>NUCLEOTIDE SEQUENCE</scope>
    <source>
        <strain evidence="5">KWT182</strain>
    </source>
</reference>
<dbReference type="InterPro" id="IPR027417">
    <property type="entry name" value="P-loop_NTPase"/>
</dbReference>
<dbReference type="PANTHER" id="PTHR43790">
    <property type="entry name" value="CARBOHYDRATE TRANSPORT ATP-BINDING PROTEIN MG119-RELATED"/>
    <property type="match status" value="1"/>
</dbReference>
<accession>A0AAU7QEL7</accession>
<dbReference type="Gene3D" id="3.40.50.300">
    <property type="entry name" value="P-loop containing nucleotide triphosphate hydrolases"/>
    <property type="match status" value="1"/>
</dbReference>
<dbReference type="PANTHER" id="PTHR43790:SF9">
    <property type="entry name" value="GALACTOFURANOSE TRANSPORTER ATP-BINDING PROTEIN YTFR"/>
    <property type="match status" value="1"/>
</dbReference>
<evidence type="ECO:0000256" key="4">
    <source>
        <dbReference type="ARBA" id="ARBA00022840"/>
    </source>
</evidence>
<evidence type="ECO:0000313" key="5">
    <source>
        <dbReference type="EMBL" id="XBS71535.1"/>
    </source>
</evidence>
<keyword evidence="1" id="KW-0813">Transport</keyword>
<dbReference type="AlphaFoldDB" id="A0AAU7QEL7"/>
<proteinExistence type="predicted"/>
<evidence type="ECO:0000256" key="2">
    <source>
        <dbReference type="ARBA" id="ARBA00022737"/>
    </source>
</evidence>
<evidence type="ECO:0000256" key="3">
    <source>
        <dbReference type="ARBA" id="ARBA00022741"/>
    </source>
</evidence>
<gene>
    <name evidence="5" type="ORF">ABK905_11780</name>
</gene>
<evidence type="ECO:0000256" key="1">
    <source>
        <dbReference type="ARBA" id="ARBA00022448"/>
    </source>
</evidence>
<dbReference type="InterPro" id="IPR050107">
    <property type="entry name" value="ABC_carbohydrate_import_ATPase"/>
</dbReference>
<dbReference type="SUPFAM" id="SSF52540">
    <property type="entry name" value="P-loop containing nucleoside triphosphate hydrolases"/>
    <property type="match status" value="1"/>
</dbReference>
<name>A0AAU7QEL7_9GAMM</name>
<keyword evidence="3" id="KW-0547">Nucleotide-binding</keyword>
<protein>
    <submittedName>
        <fullName evidence="5">Uncharacterized protein</fullName>
    </submittedName>
</protein>
<organism evidence="5">
    <name type="scientific">Acerihabitans sp. KWT182</name>
    <dbReference type="NCBI Taxonomy" id="3157919"/>
    <lineage>
        <taxon>Bacteria</taxon>
        <taxon>Pseudomonadati</taxon>
        <taxon>Pseudomonadota</taxon>
        <taxon>Gammaproteobacteria</taxon>
        <taxon>Enterobacterales</taxon>
        <taxon>Pectobacteriaceae</taxon>
        <taxon>Acerihabitans</taxon>
    </lineage>
</organism>